<evidence type="ECO:0000256" key="6">
    <source>
        <dbReference type="ARBA" id="ARBA00023225"/>
    </source>
</evidence>
<sequence length="230" mass="25459">MTSSDDNELITEQSNVLSSEELNAAYKRWQAPKVVSVTDIDEDAHQLLTVEDIEALQQDAEEEGYKAGFELGREAGNKAGLAAGEQQMNLQITYLKQILASLNTPLVALDEQVETDLIALVSTMTRQLVRRELKTQPEHVIGAVRAAMAVLPINDRKLKIFLHPLDIELVKKGLSLEDEGGWQWVEDPLLTRGGVRLETIDTTVDASVEARLNSVISKMLGEERSSDHAE</sequence>
<evidence type="ECO:0000313" key="8">
    <source>
        <dbReference type="EMBL" id="KKN42442.1"/>
    </source>
</evidence>
<dbReference type="GO" id="GO:0015031">
    <property type="term" value="P:protein transport"/>
    <property type="evidence" value="ECO:0007669"/>
    <property type="project" value="UniProtKB-KW"/>
</dbReference>
<dbReference type="EMBL" id="LAZR01001580">
    <property type="protein sequence ID" value="KKN42442.1"/>
    <property type="molecule type" value="Genomic_DNA"/>
</dbReference>
<dbReference type="PANTHER" id="PTHR34982:SF1">
    <property type="entry name" value="FLAGELLAR ASSEMBLY PROTEIN FLIH"/>
    <property type="match status" value="1"/>
</dbReference>
<feature type="domain" description="Flagellar assembly protein FliH/Type III secretion system HrpE" evidence="7">
    <location>
        <begin position="91"/>
        <end position="214"/>
    </location>
</feature>
<keyword evidence="3" id="KW-0813">Transport</keyword>
<reference evidence="8" key="1">
    <citation type="journal article" date="2015" name="Nature">
        <title>Complex archaea that bridge the gap between prokaryotes and eukaryotes.</title>
        <authorList>
            <person name="Spang A."/>
            <person name="Saw J.H."/>
            <person name="Jorgensen S.L."/>
            <person name="Zaremba-Niedzwiedzka K."/>
            <person name="Martijn J."/>
            <person name="Lind A.E."/>
            <person name="van Eijk R."/>
            <person name="Schleper C."/>
            <person name="Guy L."/>
            <person name="Ettema T.J."/>
        </authorList>
    </citation>
    <scope>NUCLEOTIDE SEQUENCE</scope>
</reference>
<dbReference type="AlphaFoldDB" id="A0A0F9QZW5"/>
<comment type="function">
    <text evidence="1">Needed for flagellar regrowth and assembly.</text>
</comment>
<protein>
    <recommendedName>
        <fullName evidence="7">Flagellar assembly protein FliH/Type III secretion system HrpE domain-containing protein</fullName>
    </recommendedName>
</protein>
<gene>
    <name evidence="8" type="ORF">LCGC14_0713240</name>
</gene>
<name>A0A0F9QZW5_9ZZZZ</name>
<dbReference type="Pfam" id="PF02108">
    <property type="entry name" value="FliH"/>
    <property type="match status" value="1"/>
</dbReference>
<evidence type="ECO:0000256" key="4">
    <source>
        <dbReference type="ARBA" id="ARBA00022795"/>
    </source>
</evidence>
<proteinExistence type="inferred from homology"/>
<dbReference type="GO" id="GO:0044781">
    <property type="term" value="P:bacterial-type flagellum organization"/>
    <property type="evidence" value="ECO:0007669"/>
    <property type="project" value="UniProtKB-KW"/>
</dbReference>
<dbReference type="PANTHER" id="PTHR34982">
    <property type="entry name" value="YOP PROTEINS TRANSLOCATION PROTEIN L"/>
    <property type="match status" value="1"/>
</dbReference>
<keyword evidence="5" id="KW-0653">Protein transport</keyword>
<comment type="similarity">
    <text evidence="2">Belongs to the FliH family.</text>
</comment>
<evidence type="ECO:0000256" key="2">
    <source>
        <dbReference type="ARBA" id="ARBA00006602"/>
    </source>
</evidence>
<accession>A0A0F9QZW5</accession>
<dbReference type="InterPro" id="IPR051472">
    <property type="entry name" value="T3SS_Stator/FliH"/>
</dbReference>
<dbReference type="GO" id="GO:0005829">
    <property type="term" value="C:cytosol"/>
    <property type="evidence" value="ECO:0007669"/>
    <property type="project" value="TreeGrafter"/>
</dbReference>
<keyword evidence="6" id="KW-1006">Bacterial flagellum protein export</keyword>
<evidence type="ECO:0000256" key="3">
    <source>
        <dbReference type="ARBA" id="ARBA00022448"/>
    </source>
</evidence>
<evidence type="ECO:0000259" key="7">
    <source>
        <dbReference type="Pfam" id="PF02108"/>
    </source>
</evidence>
<evidence type="ECO:0000256" key="1">
    <source>
        <dbReference type="ARBA" id="ARBA00003041"/>
    </source>
</evidence>
<dbReference type="InterPro" id="IPR018035">
    <property type="entry name" value="Flagellar_FliH/T3SS_HrpE"/>
</dbReference>
<keyword evidence="4" id="KW-1005">Bacterial flagellum biogenesis</keyword>
<evidence type="ECO:0000256" key="5">
    <source>
        <dbReference type="ARBA" id="ARBA00022927"/>
    </source>
</evidence>
<comment type="caution">
    <text evidence="8">The sequence shown here is derived from an EMBL/GenBank/DDBJ whole genome shotgun (WGS) entry which is preliminary data.</text>
</comment>
<organism evidence="8">
    <name type="scientific">marine sediment metagenome</name>
    <dbReference type="NCBI Taxonomy" id="412755"/>
    <lineage>
        <taxon>unclassified sequences</taxon>
        <taxon>metagenomes</taxon>
        <taxon>ecological metagenomes</taxon>
    </lineage>
</organism>